<feature type="transmembrane region" description="Helical" evidence="3">
    <location>
        <begin position="243"/>
        <end position="263"/>
    </location>
</feature>
<dbReference type="AlphaFoldDB" id="A0A0L8FRH1"/>
<feature type="transmembrane region" description="Helical" evidence="3">
    <location>
        <begin position="64"/>
        <end position="86"/>
    </location>
</feature>
<dbReference type="STRING" id="37653.A0A0L8FRH1"/>
<dbReference type="SUPFAM" id="SSF53474">
    <property type="entry name" value="alpha/beta-Hydrolases"/>
    <property type="match status" value="1"/>
</dbReference>
<reference evidence="5" key="1">
    <citation type="submission" date="2015-07" db="EMBL/GenBank/DDBJ databases">
        <title>MeaNS - Measles Nucleotide Surveillance Program.</title>
        <authorList>
            <person name="Tran T."/>
            <person name="Druce J."/>
        </authorList>
    </citation>
    <scope>NUCLEOTIDE SEQUENCE</scope>
    <source>
        <strain evidence="5">UCB-OBI-ISO-001</strain>
        <tissue evidence="5">Gonad</tissue>
    </source>
</reference>
<dbReference type="GO" id="GO:0008474">
    <property type="term" value="F:palmitoyl-(protein) hydrolase activity"/>
    <property type="evidence" value="ECO:0007669"/>
    <property type="project" value="TreeGrafter"/>
</dbReference>
<evidence type="ECO:0000256" key="1">
    <source>
        <dbReference type="ARBA" id="ARBA00040125"/>
    </source>
</evidence>
<sequence length="397" mass="44105">MSVKLKIREIKPSSSSASSSTTSGCNPNLDSLGSACSDGSSSSGLTSRTNNLGVRAGRFGHMKLILLFLFKLVVKFWSICTTALFIIFLIFWFYGGLITLLLVIIASLGLLYHGQDMLIYYPQQPRNARIYVDMPSLLKLPFESSYLQTKDGTSIHVVLIKQPSYSSVTAPTVIFFHGNAGNIGHRLMNAYGLYTSLGCNVLMVEYRGYGKSQGSPSEMGLYQDAEVAMDFLLRHSQISRDKIVVFGRSLGGAVAIYLASHPYYSQHIHSVFIENTFTSLPEIGAVVIGIPIIGLLPYWCFKNQFPSIKRVPKITVPVMYLSGLTDNLIPPRMMKMLFESTVNSPLKRMALFDNGTHNETWLCPGYYECILNFIAEVSKWRSTSALTNYSDVLTKIV</sequence>
<gene>
    <name evidence="5" type="ORF">OCBIM_22010049mg</name>
</gene>
<organism evidence="5">
    <name type="scientific">Octopus bimaculoides</name>
    <name type="common">California two-spotted octopus</name>
    <dbReference type="NCBI Taxonomy" id="37653"/>
    <lineage>
        <taxon>Eukaryota</taxon>
        <taxon>Metazoa</taxon>
        <taxon>Spiralia</taxon>
        <taxon>Lophotrochozoa</taxon>
        <taxon>Mollusca</taxon>
        <taxon>Cephalopoda</taxon>
        <taxon>Coleoidea</taxon>
        <taxon>Octopodiformes</taxon>
        <taxon>Octopoda</taxon>
        <taxon>Incirrata</taxon>
        <taxon>Octopodidae</taxon>
        <taxon>Octopus</taxon>
    </lineage>
</organism>
<feature type="transmembrane region" description="Helical" evidence="3">
    <location>
        <begin position="92"/>
        <end position="112"/>
    </location>
</feature>
<dbReference type="KEGG" id="obi:106881639"/>
<name>A0A0L8FRH1_OCTBM</name>
<dbReference type="InterPro" id="IPR029058">
    <property type="entry name" value="AB_hydrolase_fold"/>
</dbReference>
<accession>A0A0L8FRH1</accession>
<dbReference type="ESTHER" id="octbm-a0a0l8frh1">
    <property type="family name" value="ABHD13-BEM46"/>
</dbReference>
<feature type="transmembrane region" description="Helical" evidence="3">
    <location>
        <begin position="283"/>
        <end position="301"/>
    </location>
</feature>
<dbReference type="Gene3D" id="3.40.50.1820">
    <property type="entry name" value="alpha/beta hydrolase"/>
    <property type="match status" value="1"/>
</dbReference>
<proteinExistence type="predicted"/>
<dbReference type="PANTHER" id="PTHR12277:SF81">
    <property type="entry name" value="PROTEIN ABHD13"/>
    <property type="match status" value="1"/>
</dbReference>
<feature type="domain" description="AB hydrolase-1" evidence="4">
    <location>
        <begin position="171"/>
        <end position="276"/>
    </location>
</feature>
<protein>
    <recommendedName>
        <fullName evidence="1">Protein ABHD13</fullName>
    </recommendedName>
    <alternativeName>
        <fullName evidence="2">Alpha/beta hydrolase domain-containing protein 13</fullName>
    </alternativeName>
</protein>
<dbReference type="GO" id="GO:0016020">
    <property type="term" value="C:membrane"/>
    <property type="evidence" value="ECO:0007669"/>
    <property type="project" value="TreeGrafter"/>
</dbReference>
<evidence type="ECO:0000259" key="4">
    <source>
        <dbReference type="Pfam" id="PF00561"/>
    </source>
</evidence>
<dbReference type="PANTHER" id="PTHR12277">
    <property type="entry name" value="ALPHA/BETA HYDROLASE DOMAIN-CONTAINING PROTEIN"/>
    <property type="match status" value="1"/>
</dbReference>
<dbReference type="EMBL" id="KQ427227">
    <property type="protein sequence ID" value="KOF67284.1"/>
    <property type="molecule type" value="Genomic_DNA"/>
</dbReference>
<dbReference type="OrthoDB" id="10249433at2759"/>
<evidence type="ECO:0000256" key="3">
    <source>
        <dbReference type="SAM" id="Phobius"/>
    </source>
</evidence>
<dbReference type="OMA" id="QYWTSED"/>
<keyword evidence="3" id="KW-0472">Membrane</keyword>
<evidence type="ECO:0000313" key="5">
    <source>
        <dbReference type="EMBL" id="KOF67284.1"/>
    </source>
</evidence>
<evidence type="ECO:0000256" key="2">
    <source>
        <dbReference type="ARBA" id="ARBA00042701"/>
    </source>
</evidence>
<dbReference type="PROSITE" id="PS51257">
    <property type="entry name" value="PROKAR_LIPOPROTEIN"/>
    <property type="match status" value="1"/>
</dbReference>
<keyword evidence="3" id="KW-0812">Transmembrane</keyword>
<keyword evidence="3" id="KW-1133">Transmembrane helix</keyword>
<dbReference type="Pfam" id="PF00561">
    <property type="entry name" value="Abhydrolase_1"/>
    <property type="match status" value="1"/>
</dbReference>
<dbReference type="InterPro" id="IPR000073">
    <property type="entry name" value="AB_hydrolase_1"/>
</dbReference>